<organism evidence="1">
    <name type="scientific">uncultured Caudovirales phage</name>
    <dbReference type="NCBI Taxonomy" id="2100421"/>
    <lineage>
        <taxon>Viruses</taxon>
        <taxon>Duplodnaviria</taxon>
        <taxon>Heunggongvirae</taxon>
        <taxon>Uroviricota</taxon>
        <taxon>Caudoviricetes</taxon>
        <taxon>Peduoviridae</taxon>
        <taxon>Maltschvirus</taxon>
        <taxon>Maltschvirus maltsch</taxon>
    </lineage>
</organism>
<proteinExistence type="predicted"/>
<sequence length="52" mass="5650">MTHEEAVQVLVNAVAVAQNKGAFTLGDAKVVIEALQIVKPELFVQQTEEITE</sequence>
<gene>
    <name evidence="1" type="ORF">UFOVP384_27</name>
</gene>
<protein>
    <submittedName>
        <fullName evidence="1">Uncharacterized protein</fullName>
    </submittedName>
</protein>
<evidence type="ECO:0000313" key="1">
    <source>
        <dbReference type="EMBL" id="CAB5223304.1"/>
    </source>
</evidence>
<dbReference type="EMBL" id="LR798320">
    <property type="protein sequence ID" value="CAB5223304.1"/>
    <property type="molecule type" value="Genomic_DNA"/>
</dbReference>
<accession>A0A6J7X4V0</accession>
<reference evidence="1" key="1">
    <citation type="submission" date="2020-05" db="EMBL/GenBank/DDBJ databases">
        <authorList>
            <person name="Chiriac C."/>
            <person name="Salcher M."/>
            <person name="Ghai R."/>
            <person name="Kavagutti S V."/>
        </authorList>
    </citation>
    <scope>NUCLEOTIDE SEQUENCE</scope>
</reference>
<name>A0A6J7X4V0_9CAUD</name>